<keyword evidence="1" id="KW-0472">Membrane</keyword>
<keyword evidence="1" id="KW-1133">Transmembrane helix</keyword>
<dbReference type="EMBL" id="CADEPM010000008">
    <property type="protein sequence ID" value="CAB3409131.1"/>
    <property type="molecule type" value="Genomic_DNA"/>
</dbReference>
<dbReference type="PANTHER" id="PTHR21325:SF23">
    <property type="entry name" value="LIPASE_GDSL DOMAIN-CONTAINING PROTEIN"/>
    <property type="match status" value="1"/>
</dbReference>
<dbReference type="AlphaFoldDB" id="A0A8S1F5G6"/>
<dbReference type="OrthoDB" id="10265800at2759"/>
<feature type="signal peptide" evidence="2">
    <location>
        <begin position="1"/>
        <end position="20"/>
    </location>
</feature>
<protein>
    <recommendedName>
        <fullName evidence="5">Lipase_GDSL domain-containing protein</fullName>
    </recommendedName>
</protein>
<dbReference type="CDD" id="cd01824">
    <property type="entry name" value="Phospholipase_B_like"/>
    <property type="match status" value="1"/>
</dbReference>
<evidence type="ECO:0000313" key="3">
    <source>
        <dbReference type="EMBL" id="CAB3409131.1"/>
    </source>
</evidence>
<dbReference type="InterPro" id="IPR035547">
    <property type="entry name" value="Phospholipase_B"/>
</dbReference>
<dbReference type="InterPro" id="IPR001087">
    <property type="entry name" value="GDSL"/>
</dbReference>
<organism evidence="3 4">
    <name type="scientific">Caenorhabditis bovis</name>
    <dbReference type="NCBI Taxonomy" id="2654633"/>
    <lineage>
        <taxon>Eukaryota</taxon>
        <taxon>Metazoa</taxon>
        <taxon>Ecdysozoa</taxon>
        <taxon>Nematoda</taxon>
        <taxon>Chromadorea</taxon>
        <taxon>Rhabditida</taxon>
        <taxon>Rhabditina</taxon>
        <taxon>Rhabditomorpha</taxon>
        <taxon>Rhabditoidea</taxon>
        <taxon>Rhabditidae</taxon>
        <taxon>Peloderinae</taxon>
        <taxon>Caenorhabditis</taxon>
    </lineage>
</organism>
<reference evidence="3 4" key="1">
    <citation type="submission" date="2020-04" db="EMBL/GenBank/DDBJ databases">
        <authorList>
            <person name="Laetsch R D."/>
            <person name="Stevens L."/>
            <person name="Kumar S."/>
            <person name="Blaxter L. M."/>
        </authorList>
    </citation>
    <scope>NUCLEOTIDE SEQUENCE [LARGE SCALE GENOMIC DNA]</scope>
</reference>
<dbReference type="PANTHER" id="PTHR21325">
    <property type="entry name" value="PHOSPHOLIPASE B, PLB1"/>
    <property type="match status" value="1"/>
</dbReference>
<dbReference type="InterPro" id="IPR038885">
    <property type="entry name" value="PLB1"/>
</dbReference>
<accession>A0A8S1F5G6</accession>
<keyword evidence="1" id="KW-0812">Transmembrane</keyword>
<keyword evidence="2" id="KW-0732">Signal</keyword>
<dbReference type="GO" id="GO:0006644">
    <property type="term" value="P:phospholipid metabolic process"/>
    <property type="evidence" value="ECO:0007669"/>
    <property type="project" value="TreeGrafter"/>
</dbReference>
<name>A0A8S1F5G6_9PELO</name>
<sequence>MILRRLFFYILLVFSRTTFCEDYENYDYDWLTDKPFATTPTTKKPPEDDDIIVDRLDDREVVNNEIKGGFSNKKSFTCPKVKNFLHTGSTVSRITPEDISIVAAMGDSLASGRGLWPFTDVEFRGAAFPIGGDANMDGLVTFPNILSQFTSRLDGISHGMGSRDQLPDYQLNVAEFGAETEDLPYQARELVRRINRHIKKEIKHRWALIFIATGSEEFCEKCEPPNRASLRKSLGILRKGAPRSLVVLLGPIHVASTYSQNINIMRPRCKCLEKMSGKEYRKLFSVWRSAFIGVEEEFNRMNQTTFGVLAIPSLAIHSRKPQSLLVPGKPLLNRKGHSYAAKWLWNRLIAGPQYNISNIALSEDSYYCPSAGCPYFRTVQNFKNCQLITLEEWEQMIATTLPPKLGVEARKETIRRNLAGVIAIIFALSCVSVLGFGTYFYCHGKRATKGRFDYGKQEDEVEDAKAAEIVEE</sequence>
<evidence type="ECO:0008006" key="5">
    <source>
        <dbReference type="Google" id="ProtNLM"/>
    </source>
</evidence>
<dbReference type="Proteomes" id="UP000494206">
    <property type="component" value="Unassembled WGS sequence"/>
</dbReference>
<proteinExistence type="predicted"/>
<gene>
    <name evidence="3" type="ORF">CBOVIS_LOCUS10821</name>
</gene>
<feature type="transmembrane region" description="Helical" evidence="1">
    <location>
        <begin position="418"/>
        <end position="442"/>
    </location>
</feature>
<evidence type="ECO:0000256" key="1">
    <source>
        <dbReference type="SAM" id="Phobius"/>
    </source>
</evidence>
<dbReference type="Pfam" id="PF00657">
    <property type="entry name" value="Lipase_GDSL"/>
    <property type="match status" value="1"/>
</dbReference>
<dbReference type="GO" id="GO:0004620">
    <property type="term" value="F:phospholipase activity"/>
    <property type="evidence" value="ECO:0007669"/>
    <property type="project" value="InterPro"/>
</dbReference>
<evidence type="ECO:0000313" key="4">
    <source>
        <dbReference type="Proteomes" id="UP000494206"/>
    </source>
</evidence>
<comment type="caution">
    <text evidence="3">The sequence shown here is derived from an EMBL/GenBank/DDBJ whole genome shotgun (WGS) entry which is preliminary data.</text>
</comment>
<feature type="chain" id="PRO_5035831647" description="Lipase_GDSL domain-containing protein" evidence="2">
    <location>
        <begin position="21"/>
        <end position="472"/>
    </location>
</feature>
<evidence type="ECO:0000256" key="2">
    <source>
        <dbReference type="SAM" id="SignalP"/>
    </source>
</evidence>
<keyword evidence="4" id="KW-1185">Reference proteome</keyword>